<evidence type="ECO:0000256" key="2">
    <source>
        <dbReference type="ARBA" id="ARBA00022837"/>
    </source>
</evidence>
<evidence type="ECO:0000256" key="1">
    <source>
        <dbReference type="ARBA" id="ARBA00022723"/>
    </source>
</evidence>
<accession>A0ABT3IBL0</accession>
<protein>
    <submittedName>
        <fullName evidence="5">PilC/PilY family type IV pilus protein</fullName>
    </submittedName>
</protein>
<keyword evidence="2" id="KW-0106">Calcium</keyword>
<evidence type="ECO:0000313" key="6">
    <source>
        <dbReference type="Proteomes" id="UP001163714"/>
    </source>
</evidence>
<feature type="domain" description="PilY1 beta-propeller" evidence="4">
    <location>
        <begin position="689"/>
        <end position="933"/>
    </location>
</feature>
<dbReference type="EMBL" id="JAPDMX010000028">
    <property type="protein sequence ID" value="MCW3173432.1"/>
    <property type="molecule type" value="Genomic_DNA"/>
</dbReference>
<dbReference type="InterPro" id="IPR008707">
    <property type="entry name" value="B-propeller_PilY1"/>
</dbReference>
<proteinExistence type="predicted"/>
<dbReference type="Pfam" id="PF05567">
    <property type="entry name" value="T4P_PilY1"/>
    <property type="match status" value="1"/>
</dbReference>
<dbReference type="InterPro" id="IPR036465">
    <property type="entry name" value="vWFA_dom_sf"/>
</dbReference>
<feature type="signal peptide" evidence="3">
    <location>
        <begin position="1"/>
        <end position="23"/>
    </location>
</feature>
<keyword evidence="1" id="KW-0479">Metal-binding</keyword>
<dbReference type="SUPFAM" id="SSF53300">
    <property type="entry name" value="vWA-like"/>
    <property type="match status" value="1"/>
</dbReference>
<name>A0ABT3IBL0_9GAMM</name>
<gene>
    <name evidence="5" type="ORF">OHT75_13160</name>
</gene>
<dbReference type="RefSeq" id="WP_264727327.1">
    <property type="nucleotide sequence ID" value="NZ_JAPDMX010000028.1"/>
</dbReference>
<dbReference type="Proteomes" id="UP001163714">
    <property type="component" value="Unassembled WGS sequence"/>
</dbReference>
<reference evidence="5" key="1">
    <citation type="submission" date="2022-10" db="EMBL/GenBank/DDBJ databases">
        <title>Shewanella flava sp. nov, isolated from the estuary of the Fenhe River into the Yellow River.</title>
        <authorList>
            <person name="Li Y."/>
        </authorList>
    </citation>
    <scope>NUCLEOTIDE SEQUENCE</scope>
    <source>
        <strain evidence="5">FYR11-62</strain>
    </source>
</reference>
<evidence type="ECO:0000259" key="4">
    <source>
        <dbReference type="Pfam" id="PF05567"/>
    </source>
</evidence>
<feature type="chain" id="PRO_5045721319" evidence="3">
    <location>
        <begin position="24"/>
        <end position="1197"/>
    </location>
</feature>
<comment type="caution">
    <text evidence="5">The sequence shown here is derived from an EMBL/GenBank/DDBJ whole genome shotgun (WGS) entry which is preliminary data.</text>
</comment>
<organism evidence="5 6">
    <name type="scientific">Shewanella subflava</name>
    <dbReference type="NCBI Taxonomy" id="2986476"/>
    <lineage>
        <taxon>Bacteria</taxon>
        <taxon>Pseudomonadati</taxon>
        <taxon>Pseudomonadota</taxon>
        <taxon>Gammaproteobacteria</taxon>
        <taxon>Alteromonadales</taxon>
        <taxon>Shewanellaceae</taxon>
        <taxon>Shewanella</taxon>
    </lineage>
</organism>
<evidence type="ECO:0000256" key="3">
    <source>
        <dbReference type="SAM" id="SignalP"/>
    </source>
</evidence>
<dbReference type="Gene3D" id="3.40.50.410">
    <property type="entry name" value="von Willebrand factor, type A domain"/>
    <property type="match status" value="1"/>
</dbReference>
<keyword evidence="3" id="KW-0732">Signal</keyword>
<keyword evidence="6" id="KW-1185">Reference proteome</keyword>
<evidence type="ECO:0000313" key="5">
    <source>
        <dbReference type="EMBL" id="MCW3173432.1"/>
    </source>
</evidence>
<sequence>MKLSKILCASLVAAFALPVQLLADDTDLYLNPELTQNRSKVLIIFDNSGSMDAEVEGAQKGYDPAIAYPAVGSSNSYQGRMIYFTVGTGMDESSLPVPDSPSESRRFNELINGCATAKTALNKYGRFTGYIREFKFTGNGKGTWQQIKENSGAEKNNPVDCGEDIEAGITDNNKSLTGYEPGYPQDSVKSGNSYIPYGSTDSAAQDTAKAISFGSGQLVTLYTDNYLRWYKLYKDGLLPPDETPPTRLEMAQSAITGVISSIPSVDFGLALFNLNYPNEGNRDGGRIVAGIKQRTSAEKDLLISTVENIPAETNTPLCETLFEAYKYFSGGEVTFGHSDSNYSSWYRANRPPYDSSIEVNGSYKSPLTECAKIAYVIYITDGTPTVDKSANNFIKVLNDAPYEYDTVNNRFSYLPALAGYMYNNDIMPNVDNFQRVITHSIGFSLAEGSEAEPLLIETARRGGGKYFAANDTAQLQEKISNIVDEITKTGQRFSAPGVAFSNADPTRTLDAAYYALFRPSQSPKWAGNLKKLKVNSSGALVDAKGELAIDSSGGISETACSFWSDCAGTPDGNDVILGGAARTISPDKRILYSDIGAGGAITTLSLSNAALYAGGSNSLATYMSLPLTDVSTDLTKAFEWIKGNNVDKADDGEFTSEDFSGVRGDIVGDPLHSQPLAIDYGGDGSNVVIFFGTNHGVLHAFKDTGSSVSESWAFMPYQLLPNVTTLRGNNYALGHSVYGMDGSPVAYLERSASGSITKAWLFIGMRRGGETYFAFDVTDPSSQPKLLWKVSNSTLGFTDLGQTWSTPVVTKVPGSDKPVVIFGGGYNNGYDSGTGKNSDGRAIFIVDAETGSLVHKFGASGNTILSGIEDSIVGAIATLDSNSDGYTDRLYASDLGGKVWRMDMPSDDKSTWSGFKFADLGGTLNNDRRFFYEPIVAQTYFTNTTKVTVTDASGTTSTISYQNVPYDAVTLGTGNRAEPLERTTNDMFYVLQDRNVITQQFGSGGSPVPEAITFSNLYNVTSASPTTEAENIEFGTKKGWYYDFPVAGEKSLSPSIIIKGKVYFTSFIPTQPAADQDVCTVSSVGRLYTLDLHKGARYSEEYVIDVCDNCIPQPPKIITPPVDKPIPCEGEDCPPPCDGDDCSKPEEPESESDCESQIKLIIGKGICDENGFNCTGTINLDACLNTNKLYYHQAENN</sequence>